<proteinExistence type="inferred from homology"/>
<dbReference type="Pfam" id="PF00701">
    <property type="entry name" value="DHDPS"/>
    <property type="match status" value="1"/>
</dbReference>
<evidence type="ECO:0000256" key="2">
    <source>
        <dbReference type="ARBA" id="ARBA00007592"/>
    </source>
</evidence>
<dbReference type="InterPro" id="IPR020625">
    <property type="entry name" value="Schiff_base-form_aldolases_AS"/>
</dbReference>
<evidence type="ECO:0000256" key="3">
    <source>
        <dbReference type="ARBA" id="ARBA00011881"/>
    </source>
</evidence>
<dbReference type="SUPFAM" id="SSF51569">
    <property type="entry name" value="Aldolase"/>
    <property type="match status" value="1"/>
</dbReference>
<reference evidence="13" key="1">
    <citation type="submission" date="2020-01" db="EMBL/GenBank/DDBJ databases">
        <title>Draft genome sequence of the Termite Coptotermes fromosanus.</title>
        <authorList>
            <person name="Itakura S."/>
            <person name="Yosikawa Y."/>
            <person name="Umezawa K."/>
        </authorList>
    </citation>
    <scope>NUCLEOTIDE SEQUENCE [LARGE SCALE GENOMIC DNA]</scope>
</reference>
<dbReference type="PRINTS" id="PR00146">
    <property type="entry name" value="DHPICSNTHASE"/>
</dbReference>
<comment type="function">
    <text evidence="1">Catalyzes the final step in the metabolic pathway of hydroxyproline.</text>
</comment>
<comment type="catalytic activity">
    <reaction evidence="11">
        <text>(4S)-4-hydroxy-2-oxoglutarate = glyoxylate + pyruvate</text>
        <dbReference type="Rhea" id="RHEA:35639"/>
        <dbReference type="ChEBI" id="CHEBI:15361"/>
        <dbReference type="ChEBI" id="CHEBI:36655"/>
        <dbReference type="ChEBI" id="CHEBI:71685"/>
        <dbReference type="EC" id="4.1.3.16"/>
    </reaction>
</comment>
<evidence type="ECO:0000256" key="5">
    <source>
        <dbReference type="ARBA" id="ARBA00018425"/>
    </source>
</evidence>
<dbReference type="PANTHER" id="PTHR12128">
    <property type="entry name" value="DIHYDRODIPICOLINATE SYNTHASE"/>
    <property type="match status" value="1"/>
</dbReference>
<evidence type="ECO:0000256" key="10">
    <source>
        <dbReference type="ARBA" id="ARBA00033610"/>
    </source>
</evidence>
<comment type="similarity">
    <text evidence="2">Belongs to the DapA family.</text>
</comment>
<evidence type="ECO:0000256" key="6">
    <source>
        <dbReference type="ARBA" id="ARBA00023239"/>
    </source>
</evidence>
<dbReference type="InParanoid" id="A0A6L2PES1"/>
<comment type="caution">
    <text evidence="12">The sequence shown here is derived from an EMBL/GenBank/DDBJ whole genome shotgun (WGS) entry which is preliminary data.</text>
</comment>
<comment type="subunit">
    <text evidence="3">Homotetramer.</text>
</comment>
<evidence type="ECO:0000313" key="12">
    <source>
        <dbReference type="EMBL" id="GFG31021.1"/>
    </source>
</evidence>
<keyword evidence="13" id="KW-1185">Reference proteome</keyword>
<dbReference type="OrthoDB" id="191315at2759"/>
<accession>A0A6L2PES1</accession>
<dbReference type="EC" id="4.1.3.16" evidence="4"/>
<evidence type="ECO:0000256" key="7">
    <source>
        <dbReference type="ARBA" id="ARBA00023270"/>
    </source>
</evidence>
<dbReference type="PROSITE" id="PS00666">
    <property type="entry name" value="DHDPS_2"/>
    <property type="match status" value="1"/>
</dbReference>
<dbReference type="Gene3D" id="3.20.20.70">
    <property type="entry name" value="Aldolase class I"/>
    <property type="match status" value="1"/>
</dbReference>
<dbReference type="GO" id="GO:0009436">
    <property type="term" value="P:glyoxylate catabolic process"/>
    <property type="evidence" value="ECO:0007669"/>
    <property type="project" value="TreeGrafter"/>
</dbReference>
<dbReference type="Proteomes" id="UP000502823">
    <property type="component" value="Unassembled WGS sequence"/>
</dbReference>
<evidence type="ECO:0000256" key="4">
    <source>
        <dbReference type="ARBA" id="ARBA00012215"/>
    </source>
</evidence>
<keyword evidence="6" id="KW-0456">Lyase</keyword>
<dbReference type="GO" id="GO:0008840">
    <property type="term" value="F:4-hydroxy-tetrahydrodipicolinate synthase activity"/>
    <property type="evidence" value="ECO:0007669"/>
    <property type="project" value="TreeGrafter"/>
</dbReference>
<dbReference type="PANTHER" id="PTHR12128:SF66">
    <property type="entry name" value="4-HYDROXY-2-OXOGLUTARATE ALDOLASE, MITOCHONDRIAL"/>
    <property type="match status" value="1"/>
</dbReference>
<dbReference type="AlphaFoldDB" id="A0A6L2PES1"/>
<dbReference type="CDD" id="cd00408">
    <property type="entry name" value="DHDPS-like"/>
    <property type="match status" value="1"/>
</dbReference>
<keyword evidence="7" id="KW-0704">Schiff base</keyword>
<dbReference type="GO" id="GO:0008700">
    <property type="term" value="F:(R,S)-4-hydroxy-2-oxoglutarate aldolase activity"/>
    <property type="evidence" value="ECO:0007669"/>
    <property type="project" value="UniProtKB-EC"/>
</dbReference>
<sequence length="278" mass="30623">MPVNHTSTTPLEDMTAARAVNSNNQCLKVFVQRDYSEGTLVKFQTRFPTELEDRYVVVMVPSWRLCARVSGSCVAKWNPVLWRYAVSEVKRRTNRNYNTTVAVDLSGVFPPIPTPFNKDESIAYDKLARNIQHWETVPFQGYVVQGSNGEYPLLTSHERVEIVKKVRQLISSDKLLIAGSACESTRGTVELGNQMAEAGASAVMVVNPSYFKSSMTARALIKHYETVAGLSSVPVIIYNMPANTGIDLTADIVSQLAAHPNIIGLKDSGGDVSTSLYC</sequence>
<dbReference type="EMBL" id="BLKM01004305">
    <property type="protein sequence ID" value="GFG31021.1"/>
    <property type="molecule type" value="Genomic_DNA"/>
</dbReference>
<dbReference type="GO" id="GO:0005739">
    <property type="term" value="C:mitochondrion"/>
    <property type="evidence" value="ECO:0007669"/>
    <property type="project" value="TreeGrafter"/>
</dbReference>
<evidence type="ECO:0000256" key="8">
    <source>
        <dbReference type="ARBA" id="ARBA00030874"/>
    </source>
</evidence>
<dbReference type="SMART" id="SM01130">
    <property type="entry name" value="DHDPS"/>
    <property type="match status" value="1"/>
</dbReference>
<evidence type="ECO:0000313" key="13">
    <source>
        <dbReference type="Proteomes" id="UP000502823"/>
    </source>
</evidence>
<name>A0A6L2PES1_COPFO</name>
<evidence type="ECO:0000256" key="11">
    <source>
        <dbReference type="ARBA" id="ARBA00033613"/>
    </source>
</evidence>
<gene>
    <name evidence="12" type="ORF">Cfor_05046</name>
</gene>
<organism evidence="12 13">
    <name type="scientific">Coptotermes formosanus</name>
    <name type="common">Formosan subterranean termite</name>
    <dbReference type="NCBI Taxonomy" id="36987"/>
    <lineage>
        <taxon>Eukaryota</taxon>
        <taxon>Metazoa</taxon>
        <taxon>Ecdysozoa</taxon>
        <taxon>Arthropoda</taxon>
        <taxon>Hexapoda</taxon>
        <taxon>Insecta</taxon>
        <taxon>Pterygota</taxon>
        <taxon>Neoptera</taxon>
        <taxon>Polyneoptera</taxon>
        <taxon>Dictyoptera</taxon>
        <taxon>Blattodea</taxon>
        <taxon>Blattoidea</taxon>
        <taxon>Termitoidae</taxon>
        <taxon>Rhinotermitidae</taxon>
        <taxon>Coptotermes</taxon>
    </lineage>
</organism>
<comment type="catalytic activity">
    <reaction evidence="10">
        <text>(4R)-4-hydroxy-2-oxoglutarate = glyoxylate + pyruvate</text>
        <dbReference type="Rhea" id="RHEA:30687"/>
        <dbReference type="ChEBI" id="CHEBI:15361"/>
        <dbReference type="ChEBI" id="CHEBI:36655"/>
        <dbReference type="ChEBI" id="CHEBI:62213"/>
        <dbReference type="EC" id="4.1.3.16"/>
    </reaction>
</comment>
<evidence type="ECO:0000256" key="1">
    <source>
        <dbReference type="ARBA" id="ARBA00002577"/>
    </source>
</evidence>
<dbReference type="InterPro" id="IPR002220">
    <property type="entry name" value="DapA-like"/>
</dbReference>
<protein>
    <recommendedName>
        <fullName evidence="5">4-hydroxy-2-oxoglutarate aldolase, mitochondrial</fullName>
        <ecNumber evidence="4">4.1.3.16</ecNumber>
    </recommendedName>
    <alternativeName>
        <fullName evidence="9">Dihydrodipicolinate synthase-like</fullName>
    </alternativeName>
    <alternativeName>
        <fullName evidence="8">Probable 2-keto-4-hydroxyglutarate aldolase</fullName>
    </alternativeName>
</protein>
<evidence type="ECO:0000256" key="9">
    <source>
        <dbReference type="ARBA" id="ARBA00032879"/>
    </source>
</evidence>
<dbReference type="InterPro" id="IPR013785">
    <property type="entry name" value="Aldolase_TIM"/>
</dbReference>